<evidence type="ECO:0000256" key="6">
    <source>
        <dbReference type="ARBA" id="ARBA00022777"/>
    </source>
</evidence>
<dbReference type="InterPro" id="IPR029016">
    <property type="entry name" value="GAF-like_dom_sf"/>
</dbReference>
<dbReference type="GO" id="GO:0005524">
    <property type="term" value="F:ATP binding"/>
    <property type="evidence" value="ECO:0007669"/>
    <property type="project" value="UniProtKB-KW"/>
</dbReference>
<keyword evidence="3" id="KW-0597">Phosphoprotein</keyword>
<dbReference type="EMBL" id="CP009919">
    <property type="protein sequence ID" value="AJI20119.1"/>
    <property type="molecule type" value="Genomic_DNA"/>
</dbReference>
<protein>
    <recommendedName>
        <fullName evidence="2">histidine kinase</fullName>
        <ecNumber evidence="2">2.7.13.3</ecNumber>
    </recommendedName>
</protein>
<dbReference type="InterPro" id="IPR036097">
    <property type="entry name" value="HisK_dim/P_sf"/>
</dbReference>
<sequence length="542" mass="61523">METTEKYIIQSHERCETLYHLNPKDIPIPKVCLIRKELQRQNSKYESILQVTRYFMEKILEYSKGIPTLVVVSNENGFILDMYGDKTIQQMVDSLGITPGVRFDERDVGTNSISLALQLKKPVEIIGKNHFQEVLHSAACFSAPFYFSPSQVLSGTISLMTTIDYASSLHLGLLSSAIDSIERELKLQEQNYKLDLLNQILMHSTQDGILITDTKGKIRNFNEAAKNLFEAQENFTGYFENKQVEIVEKYIDSVLQTKKPLKNIEIEIDNEHKENLIRCLVDVLPLFDSYQKLNGAFLQFRDMSEFYKLQEQVIASEKLSTLGILGTGFAHEIKNPLTAIIGLIQLLQNPDIDLNTQEKYLNIISKELERIKDLTNQFASLGKPTLFKRKSCDIDVLIKNTVSLVKSHALLHNIEIKYENKKNSLKTEVDESQIKQVLINLLQNAIDAMQEGGEITVSLDFNEETEQIKIVVQDNGVGMTAKELESISKPFFSTKERGIGLGLHISYQIIESHGGKIRVNSIKDKGSTFTLYLPAYSQQEGI</sequence>
<organism evidence="9 10">
    <name type="scientific">Priestia megaterium (strain ATCC 14581 / DSM 32 / CCUG 1817 / JCM 2506 / NBRC 15308 / NCIMB 9376 / NCTC 10342 / NRRL B-14308 / VKM B-512 / Ford 19)</name>
    <name type="common">Bacillus megaterium</name>
    <dbReference type="NCBI Taxonomy" id="1348623"/>
    <lineage>
        <taxon>Bacteria</taxon>
        <taxon>Bacillati</taxon>
        <taxon>Bacillota</taxon>
        <taxon>Bacilli</taxon>
        <taxon>Bacillales</taxon>
        <taxon>Bacillaceae</taxon>
        <taxon>Priestia</taxon>
    </lineage>
</organism>
<dbReference type="GeneID" id="93646093"/>
<keyword evidence="9" id="KW-0614">Plasmid</keyword>
<dbReference type="SUPFAM" id="SSF55785">
    <property type="entry name" value="PYP-like sensor domain (PAS domain)"/>
    <property type="match status" value="1"/>
</dbReference>
<dbReference type="InterPro" id="IPR036890">
    <property type="entry name" value="HATPase_C_sf"/>
</dbReference>
<dbReference type="SUPFAM" id="SSF55874">
    <property type="entry name" value="ATPase domain of HSP90 chaperone/DNA topoisomerase II/histidine kinase"/>
    <property type="match status" value="1"/>
</dbReference>
<gene>
    <name evidence="9" type="ORF">BG04_5980</name>
</gene>
<evidence type="ECO:0000313" key="9">
    <source>
        <dbReference type="EMBL" id="AJI20119.1"/>
    </source>
</evidence>
<dbReference type="Gene3D" id="3.30.450.40">
    <property type="match status" value="1"/>
</dbReference>
<dbReference type="SUPFAM" id="SSF47384">
    <property type="entry name" value="Homodimeric domain of signal transducing histidine kinase"/>
    <property type="match status" value="1"/>
</dbReference>
<evidence type="ECO:0000256" key="3">
    <source>
        <dbReference type="ARBA" id="ARBA00022553"/>
    </source>
</evidence>
<proteinExistence type="predicted"/>
<geneLocation type="plasmid" evidence="9 10">
    <name>pBMV_1</name>
</geneLocation>
<dbReference type="InterPro" id="IPR003594">
    <property type="entry name" value="HATPase_dom"/>
</dbReference>
<dbReference type="RefSeq" id="WP_034656228.1">
    <property type="nucleotide sequence ID" value="NZ_BCVB01000030.1"/>
</dbReference>
<evidence type="ECO:0000313" key="10">
    <source>
        <dbReference type="Proteomes" id="UP000031829"/>
    </source>
</evidence>
<comment type="catalytic activity">
    <reaction evidence="1">
        <text>ATP + protein L-histidine = ADP + protein N-phospho-L-histidine.</text>
        <dbReference type="EC" id="2.7.13.3"/>
    </reaction>
</comment>
<dbReference type="PANTHER" id="PTHR43065">
    <property type="entry name" value="SENSOR HISTIDINE KINASE"/>
    <property type="match status" value="1"/>
</dbReference>
<dbReference type="PROSITE" id="PS50109">
    <property type="entry name" value="HIS_KIN"/>
    <property type="match status" value="1"/>
</dbReference>
<dbReference type="Gene3D" id="1.10.287.130">
    <property type="match status" value="1"/>
</dbReference>
<keyword evidence="7" id="KW-0067">ATP-binding</keyword>
<reference evidence="9 10" key="1">
    <citation type="journal article" date="2015" name="Genome Announc.">
        <title>Complete genome sequences for 35 biothreat assay-relevant bacillus species.</title>
        <authorList>
            <person name="Johnson S.L."/>
            <person name="Daligault H.E."/>
            <person name="Davenport K.W."/>
            <person name="Jaissle J."/>
            <person name="Frey K.G."/>
            <person name="Ladner J.T."/>
            <person name="Broomall S.M."/>
            <person name="Bishop-Lilly K.A."/>
            <person name="Bruce D.C."/>
            <person name="Gibbons H.S."/>
            <person name="Coyne S.R."/>
            <person name="Lo C.C."/>
            <person name="Meincke L."/>
            <person name="Munk A.C."/>
            <person name="Koroleva G.I."/>
            <person name="Rosenzweig C.N."/>
            <person name="Palacios G.F."/>
            <person name="Redden C.L."/>
            <person name="Minogue T.D."/>
            <person name="Chain P.S."/>
        </authorList>
    </citation>
    <scope>NUCLEOTIDE SEQUENCE [LARGE SCALE GENOMIC DNA]</scope>
    <source>
        <strain evidence="10">ATCC 14581 / DSM 32 / JCM 2506 / NBRC 15308 / NCIMB 9376 / NCTC 10342 / NRRL B-14308 / VKM B-512</strain>
        <plasmid evidence="9 10">pBMV_1</plasmid>
    </source>
</reference>
<keyword evidence="6" id="KW-0418">Kinase</keyword>
<evidence type="ECO:0000256" key="2">
    <source>
        <dbReference type="ARBA" id="ARBA00012438"/>
    </source>
</evidence>
<dbReference type="EC" id="2.7.13.3" evidence="2"/>
<evidence type="ECO:0000256" key="4">
    <source>
        <dbReference type="ARBA" id="ARBA00022679"/>
    </source>
</evidence>
<keyword evidence="8" id="KW-0902">Two-component regulatory system</keyword>
<dbReference type="PRINTS" id="PR00344">
    <property type="entry name" value="BCTRLSENSOR"/>
</dbReference>
<dbReference type="Proteomes" id="UP000031829">
    <property type="component" value="Plasmid pBMV_1"/>
</dbReference>
<dbReference type="AlphaFoldDB" id="A0A0B6AJY4"/>
<dbReference type="Gene3D" id="3.30.565.10">
    <property type="entry name" value="Histidine kinase-like ATPase, C-terminal domain"/>
    <property type="match status" value="1"/>
</dbReference>
<evidence type="ECO:0000256" key="8">
    <source>
        <dbReference type="ARBA" id="ARBA00023012"/>
    </source>
</evidence>
<dbReference type="InterPro" id="IPR005467">
    <property type="entry name" value="His_kinase_dom"/>
</dbReference>
<dbReference type="GO" id="GO:0000155">
    <property type="term" value="F:phosphorelay sensor kinase activity"/>
    <property type="evidence" value="ECO:0007669"/>
    <property type="project" value="InterPro"/>
</dbReference>
<evidence type="ECO:0000256" key="1">
    <source>
        <dbReference type="ARBA" id="ARBA00000085"/>
    </source>
</evidence>
<dbReference type="CDD" id="cd00082">
    <property type="entry name" value="HisKA"/>
    <property type="match status" value="1"/>
</dbReference>
<accession>A0A0B6AJY4</accession>
<dbReference type="SMART" id="SM00387">
    <property type="entry name" value="HATPase_c"/>
    <property type="match status" value="1"/>
</dbReference>
<dbReference type="HOGENOM" id="CLU_037400_0_0_9"/>
<keyword evidence="4" id="KW-0808">Transferase</keyword>
<dbReference type="InterPro" id="IPR035965">
    <property type="entry name" value="PAS-like_dom_sf"/>
</dbReference>
<dbReference type="KEGG" id="bmeg:BG04_5980"/>
<name>A0A0B6AJY4_PRIM2</name>
<dbReference type="Pfam" id="PF02518">
    <property type="entry name" value="HATPase_c"/>
    <property type="match status" value="1"/>
</dbReference>
<dbReference type="Gene3D" id="3.30.450.20">
    <property type="entry name" value="PAS domain"/>
    <property type="match status" value="1"/>
</dbReference>
<evidence type="ECO:0000256" key="7">
    <source>
        <dbReference type="ARBA" id="ARBA00022840"/>
    </source>
</evidence>
<dbReference type="Pfam" id="PF00512">
    <property type="entry name" value="HisKA"/>
    <property type="match status" value="1"/>
</dbReference>
<evidence type="ECO:0000256" key="5">
    <source>
        <dbReference type="ARBA" id="ARBA00022741"/>
    </source>
</evidence>
<dbReference type="InterPro" id="IPR003661">
    <property type="entry name" value="HisK_dim/P_dom"/>
</dbReference>
<dbReference type="PANTHER" id="PTHR43065:SF10">
    <property type="entry name" value="PEROXIDE STRESS-ACTIVATED HISTIDINE KINASE MAK3"/>
    <property type="match status" value="1"/>
</dbReference>
<dbReference type="InterPro" id="IPR004358">
    <property type="entry name" value="Sig_transdc_His_kin-like_C"/>
</dbReference>
<keyword evidence="5" id="KW-0547">Nucleotide-binding</keyword>
<dbReference type="SMART" id="SM00388">
    <property type="entry name" value="HisKA"/>
    <property type="match status" value="1"/>
</dbReference>